<dbReference type="EMBL" id="BAAAFG010000002">
    <property type="protein sequence ID" value="GAA0871478.1"/>
    <property type="molecule type" value="Genomic_DNA"/>
</dbReference>
<feature type="transmembrane region" description="Helical" evidence="1">
    <location>
        <begin position="216"/>
        <end position="239"/>
    </location>
</feature>
<proteinExistence type="predicted"/>
<keyword evidence="3" id="KW-1185">Reference proteome</keyword>
<evidence type="ECO:0000313" key="3">
    <source>
        <dbReference type="Proteomes" id="UP001500507"/>
    </source>
</evidence>
<sequence length="283" mass="32765">MFHSKQILDYFGGIRTRESIKIIDMKKRDLTKIFFSIVILALILALCYTIYTYAILQDSSVLVVQYIVKVVICLLFAAYFLRKPKEEKNYWLLTLILTFTLANACYFLYYYVNPTRESNNLFWLNNVGGISQLVGYACILVEIFRHQKLNFYKNNWLYALGIAIILGYTSYLVISFLPSPIFDVRNLITLIYIITVSLLLFSSFVNFVSTSSPKGLIMFIACILFLVAEYVSILAYTYFIEKTGSFILILMYDILPFAAIGLLIRYTSFKGLIRDNFNYSSEL</sequence>
<feature type="transmembrane region" description="Helical" evidence="1">
    <location>
        <begin position="156"/>
        <end position="177"/>
    </location>
</feature>
<accession>A0ABN1MEG6</accession>
<evidence type="ECO:0000256" key="1">
    <source>
        <dbReference type="SAM" id="Phobius"/>
    </source>
</evidence>
<name>A0ABN1MEG6_9FLAO</name>
<reference evidence="2 3" key="1">
    <citation type="journal article" date="2019" name="Int. J. Syst. Evol. Microbiol.">
        <title>The Global Catalogue of Microorganisms (GCM) 10K type strain sequencing project: providing services to taxonomists for standard genome sequencing and annotation.</title>
        <authorList>
            <consortium name="The Broad Institute Genomics Platform"/>
            <consortium name="The Broad Institute Genome Sequencing Center for Infectious Disease"/>
            <person name="Wu L."/>
            <person name="Ma J."/>
        </authorList>
    </citation>
    <scope>NUCLEOTIDE SEQUENCE [LARGE SCALE GENOMIC DNA]</scope>
    <source>
        <strain evidence="2 3">JCM 16082</strain>
    </source>
</reference>
<feature type="transmembrane region" description="Helical" evidence="1">
    <location>
        <begin position="245"/>
        <end position="264"/>
    </location>
</feature>
<feature type="transmembrane region" description="Helical" evidence="1">
    <location>
        <begin position="62"/>
        <end position="81"/>
    </location>
</feature>
<dbReference type="Proteomes" id="UP001500507">
    <property type="component" value="Unassembled WGS sequence"/>
</dbReference>
<feature type="transmembrane region" description="Helical" evidence="1">
    <location>
        <begin position="189"/>
        <end position="209"/>
    </location>
</feature>
<keyword evidence="1" id="KW-1133">Transmembrane helix</keyword>
<comment type="caution">
    <text evidence="2">The sequence shown here is derived from an EMBL/GenBank/DDBJ whole genome shotgun (WGS) entry which is preliminary data.</text>
</comment>
<organism evidence="2 3">
    <name type="scientific">Gangjinia marincola</name>
    <dbReference type="NCBI Taxonomy" id="578463"/>
    <lineage>
        <taxon>Bacteria</taxon>
        <taxon>Pseudomonadati</taxon>
        <taxon>Bacteroidota</taxon>
        <taxon>Flavobacteriia</taxon>
        <taxon>Flavobacteriales</taxon>
        <taxon>Flavobacteriaceae</taxon>
        <taxon>Gangjinia</taxon>
    </lineage>
</organism>
<feature type="transmembrane region" description="Helical" evidence="1">
    <location>
        <begin position="90"/>
        <end position="111"/>
    </location>
</feature>
<feature type="transmembrane region" description="Helical" evidence="1">
    <location>
        <begin position="123"/>
        <end position="144"/>
    </location>
</feature>
<protein>
    <submittedName>
        <fullName evidence="2">Uncharacterized protein</fullName>
    </submittedName>
</protein>
<feature type="transmembrane region" description="Helical" evidence="1">
    <location>
        <begin position="33"/>
        <end position="56"/>
    </location>
</feature>
<keyword evidence="1" id="KW-0472">Membrane</keyword>
<evidence type="ECO:0000313" key="2">
    <source>
        <dbReference type="EMBL" id="GAA0871478.1"/>
    </source>
</evidence>
<gene>
    <name evidence="2" type="ORF">GCM10009117_06240</name>
</gene>
<keyword evidence="1" id="KW-0812">Transmembrane</keyword>